<dbReference type="PANTHER" id="PTHR44200">
    <property type="entry name" value="DNAJ HOMOLOG SUBFAMILY C MEMBER 7"/>
    <property type="match status" value="1"/>
</dbReference>
<organism evidence="2 3">
    <name type="scientific">Trypanosoma cruzi marinkellei</name>
    <dbReference type="NCBI Taxonomy" id="85056"/>
    <lineage>
        <taxon>Eukaryota</taxon>
        <taxon>Discoba</taxon>
        <taxon>Euglenozoa</taxon>
        <taxon>Kinetoplastea</taxon>
        <taxon>Metakinetoplastina</taxon>
        <taxon>Trypanosomatida</taxon>
        <taxon>Trypanosomatidae</taxon>
        <taxon>Trypanosoma</taxon>
        <taxon>Schizotrypanum</taxon>
    </lineage>
</organism>
<dbReference type="PANTHER" id="PTHR44200:SF3">
    <property type="entry name" value="PROTEIN DNAJ, PUTATIVE-RELATED"/>
    <property type="match status" value="1"/>
</dbReference>
<feature type="region of interest" description="Disordered" evidence="1">
    <location>
        <begin position="547"/>
        <end position="604"/>
    </location>
</feature>
<dbReference type="AlphaFoldDB" id="K2M820"/>
<dbReference type="Gene3D" id="1.25.40.10">
    <property type="entry name" value="Tetratricopeptide repeat domain"/>
    <property type="match status" value="1"/>
</dbReference>
<gene>
    <name evidence="2" type="ORF">MOQ_005009</name>
</gene>
<dbReference type="InterPro" id="IPR011990">
    <property type="entry name" value="TPR-like_helical_dom_sf"/>
</dbReference>
<protein>
    <submittedName>
        <fullName evidence="2">Stress-inducible protein STI1-like, putative</fullName>
    </submittedName>
</protein>
<keyword evidence="3" id="KW-1185">Reference proteome</keyword>
<sequence length="657" mass="75420">MWTTRLFFFPCLFLPFFFSGYRHFIVCFLFFFFLMTIASVGSFCVRGSFPCGEGLCHMNGEDIRNYPARVLLAHDDRLVQFLDASICHDWNAAVEEWYMKKQEEVAFQKQARIPTCVDVPSTCKTGLFSDEEFFLLTKQLENITAALSTHTATKAGVHYGESDFVYSPNEVPDLFLLDPAMLLLPFDEEKRSKCQEASEAYQRGSYGKAAEIFSSVIDSCLPNMLNAALICNRAACYLRVENYKLSLRDAIRSYEMDNEYILGVCRALRSLICCGRVAEARQTIEKFRRNKYGYNFEREMTDISLYEKYVAFLEGNEHSTALMHLNELLERVPCATFEVLKVQLLAIEEGNEVALAYVNNTLRIYTEFPELLYWRAQLHFVECTSMAELEAVLPFCSLTGSNDSTGRLRQVLQRVQHCVGLCREMDSLVSKSEWMRLIELCSKSVKILFIGDRLRAGILAKRARGFYEIKHYYECMDDIDVAIRNITSGNVRAELLLLKAFSEEKLLRWSDAIRSAELAMKAHRTIETIEAWKRLCDRKKEYEWRKQQKQRFHSGYQEGEEGEEGNYSKDGSAPERNGFPRTHASGSGENERRKQHTRGPDRHVVTQLYAQLSLPTGAKRGASEKELPLPWQCGGIQISGAVRLFSSGRRLKKSSKF</sequence>
<dbReference type="EMBL" id="AHKC01010976">
    <property type="protein sequence ID" value="EKF31163.1"/>
    <property type="molecule type" value="Genomic_DNA"/>
</dbReference>
<evidence type="ECO:0000313" key="2">
    <source>
        <dbReference type="EMBL" id="EKF31163.1"/>
    </source>
</evidence>
<name>K2M820_TRYCR</name>
<reference evidence="2 3" key="1">
    <citation type="journal article" date="2012" name="BMC Genomics">
        <title>Comparative genomic analysis of human infective Trypanosoma cruzi lineages with the bat-restricted subspecies T. cruzi marinkellei.</title>
        <authorList>
            <person name="Franzen O."/>
            <person name="Talavera-Lopez C."/>
            <person name="Ochaya S."/>
            <person name="Butler C.E."/>
            <person name="Messenger L.A."/>
            <person name="Lewis M.D."/>
            <person name="Llewellyn M.S."/>
            <person name="Marinkelle C.J."/>
            <person name="Tyler K.M."/>
            <person name="Miles M.A."/>
            <person name="Andersson B."/>
        </authorList>
    </citation>
    <scope>NUCLEOTIDE SEQUENCE [LARGE SCALE GENOMIC DNA]</scope>
    <source>
        <strain evidence="2 3">B7</strain>
    </source>
</reference>
<dbReference type="InterPro" id="IPR052758">
    <property type="entry name" value="SRC_co-chaperone"/>
</dbReference>
<comment type="caution">
    <text evidence="2">The sequence shown here is derived from an EMBL/GenBank/DDBJ whole genome shotgun (WGS) entry which is preliminary data.</text>
</comment>
<dbReference type="OrthoDB" id="10250354at2759"/>
<dbReference type="Proteomes" id="UP000007350">
    <property type="component" value="Unassembled WGS sequence"/>
</dbReference>
<dbReference type="SUPFAM" id="SSF48452">
    <property type="entry name" value="TPR-like"/>
    <property type="match status" value="1"/>
</dbReference>
<evidence type="ECO:0000256" key="1">
    <source>
        <dbReference type="SAM" id="MobiDB-lite"/>
    </source>
</evidence>
<proteinExistence type="predicted"/>
<evidence type="ECO:0000313" key="3">
    <source>
        <dbReference type="Proteomes" id="UP000007350"/>
    </source>
</evidence>
<accession>K2M820</accession>